<evidence type="ECO:0008006" key="3">
    <source>
        <dbReference type="Google" id="ProtNLM"/>
    </source>
</evidence>
<evidence type="ECO:0000313" key="2">
    <source>
        <dbReference type="Proteomes" id="UP000249799"/>
    </source>
</evidence>
<keyword evidence="2" id="KW-1185">Reference proteome</keyword>
<dbReference type="EMBL" id="CP030032">
    <property type="protein sequence ID" value="AWV89844.1"/>
    <property type="molecule type" value="Genomic_DNA"/>
</dbReference>
<name>A0A2Z4FMD6_9DELT</name>
<dbReference type="Proteomes" id="UP000249799">
    <property type="component" value="Chromosome"/>
</dbReference>
<gene>
    <name evidence="1" type="ORF">DN745_11035</name>
</gene>
<sequence>MGMILSEADIRMIYRKRMNNNEKKAHLGSVDFGALYGRGAPLAKCVRLGLAVFLLAMALASAGCASAPATAPPTGVETMAPAELLYQAALSVYETREIPVEVASERFLIITSEFQLVEPTLRKRMVTQVVRAAPGAMGLTVTAEWETRVEKGAEFVWQTVDTPVLRERGNVEELAIARATEQRFNAWKKAAK</sequence>
<dbReference type="KEGG" id="bsed:DN745_11035"/>
<evidence type="ECO:0000313" key="1">
    <source>
        <dbReference type="EMBL" id="AWV89844.1"/>
    </source>
</evidence>
<protein>
    <recommendedName>
        <fullName evidence="3">DUF3576 domain-containing protein</fullName>
    </recommendedName>
</protein>
<reference evidence="1 2" key="1">
    <citation type="submission" date="2018-06" db="EMBL/GenBank/DDBJ databases">
        <title>Lujinxingia sediminis gen. nov. sp. nov., a new facultative anaerobic member of the class Deltaproteobacteria, and proposal of Lujinxingaceae fam. nov.</title>
        <authorList>
            <person name="Guo L.-Y."/>
            <person name="Li C.-M."/>
            <person name="Wang S."/>
            <person name="Du Z.-J."/>
        </authorList>
    </citation>
    <scope>NUCLEOTIDE SEQUENCE [LARGE SCALE GENOMIC DNA]</scope>
    <source>
        <strain evidence="1 2">FA350</strain>
    </source>
</reference>
<proteinExistence type="predicted"/>
<dbReference type="OrthoDB" id="9982561at2"/>
<dbReference type="AlphaFoldDB" id="A0A2Z4FMD6"/>
<accession>A0A2Z4FMD6</accession>
<organism evidence="1 2">
    <name type="scientific">Bradymonas sediminis</name>
    <dbReference type="NCBI Taxonomy" id="1548548"/>
    <lineage>
        <taxon>Bacteria</taxon>
        <taxon>Deltaproteobacteria</taxon>
        <taxon>Bradymonadales</taxon>
        <taxon>Bradymonadaceae</taxon>
        <taxon>Bradymonas</taxon>
    </lineage>
</organism>